<keyword evidence="4 7" id="KW-0812">Transmembrane</keyword>
<evidence type="ECO:0000256" key="2">
    <source>
        <dbReference type="ARBA" id="ARBA00006364"/>
    </source>
</evidence>
<feature type="transmembrane region" description="Helical" evidence="7">
    <location>
        <begin position="231"/>
        <end position="255"/>
    </location>
</feature>
<dbReference type="AlphaFoldDB" id="A0A8C4TW58"/>
<evidence type="ECO:0000256" key="7">
    <source>
        <dbReference type="RuleBase" id="RU368041"/>
    </source>
</evidence>
<dbReference type="GO" id="GO:0005886">
    <property type="term" value="C:plasma membrane"/>
    <property type="evidence" value="ECO:0007669"/>
    <property type="project" value="UniProtKB-SubCell"/>
</dbReference>
<name>A0A8C4TW58_FALTI</name>
<comment type="subcellular location">
    <subcellularLocation>
        <location evidence="1 7">Cell membrane</location>
        <topology evidence="1 7">Multi-pass membrane protein</topology>
    </subcellularLocation>
</comment>
<feature type="compositionally biased region" description="Pro residues" evidence="8">
    <location>
        <begin position="124"/>
        <end position="142"/>
    </location>
</feature>
<keyword evidence="10" id="KW-1185">Reference proteome</keyword>
<reference evidence="9" key="1">
    <citation type="submission" date="2025-08" db="UniProtKB">
        <authorList>
            <consortium name="Ensembl"/>
        </authorList>
    </citation>
    <scope>IDENTIFICATION</scope>
</reference>
<evidence type="ECO:0000313" key="10">
    <source>
        <dbReference type="Proteomes" id="UP000694562"/>
    </source>
</evidence>
<feature type="region of interest" description="Disordered" evidence="8">
    <location>
        <begin position="96"/>
        <end position="115"/>
    </location>
</feature>
<evidence type="ECO:0000313" key="9">
    <source>
        <dbReference type="Ensembl" id="ENSFTIP00000002426.1"/>
    </source>
</evidence>
<feature type="transmembrane region" description="Helical" evidence="7">
    <location>
        <begin position="173"/>
        <end position="191"/>
    </location>
</feature>
<dbReference type="Ensembl" id="ENSFTIT00000002549.1">
    <property type="protein sequence ID" value="ENSFTIP00000002426.1"/>
    <property type="gene ID" value="ENSFTIG00000001716.1"/>
</dbReference>
<organism evidence="9 10">
    <name type="scientific">Falco tinnunculus</name>
    <name type="common">Common kestrel</name>
    <dbReference type="NCBI Taxonomy" id="100819"/>
    <lineage>
        <taxon>Eukaryota</taxon>
        <taxon>Metazoa</taxon>
        <taxon>Chordata</taxon>
        <taxon>Craniata</taxon>
        <taxon>Vertebrata</taxon>
        <taxon>Euteleostomi</taxon>
        <taxon>Archelosauria</taxon>
        <taxon>Archosauria</taxon>
        <taxon>Dinosauria</taxon>
        <taxon>Saurischia</taxon>
        <taxon>Theropoda</taxon>
        <taxon>Coelurosauria</taxon>
        <taxon>Aves</taxon>
        <taxon>Neognathae</taxon>
        <taxon>Neoaves</taxon>
        <taxon>Telluraves</taxon>
        <taxon>Australaves</taxon>
        <taxon>Falconiformes</taxon>
        <taxon>Falconidae</taxon>
        <taxon>Falco</taxon>
    </lineage>
</organism>
<feature type="compositionally biased region" description="Low complexity" evidence="8">
    <location>
        <begin position="51"/>
        <end position="69"/>
    </location>
</feature>
<protein>
    <recommendedName>
        <fullName evidence="7">Sodium/potassium-transporting ATPase subunit beta-1-interacting protein</fullName>
        <shortName evidence="7">Na(+)/K(+)-transporting ATPase subunit beta-1-interacting protein</shortName>
    </recommendedName>
</protein>
<evidence type="ECO:0000256" key="8">
    <source>
        <dbReference type="SAM" id="MobiDB-lite"/>
    </source>
</evidence>
<feature type="transmembrane region" description="Helical" evidence="7">
    <location>
        <begin position="321"/>
        <end position="340"/>
    </location>
</feature>
<evidence type="ECO:0000256" key="1">
    <source>
        <dbReference type="ARBA" id="ARBA00004651"/>
    </source>
</evidence>
<comment type="similarity">
    <text evidence="2 7">Belongs to the NKAIN family.</text>
</comment>
<proteinExistence type="inferred from homology"/>
<dbReference type="PANTHER" id="PTHR13084">
    <property type="entry name" value="T-CELL LYMPHOMA BREAKPOINT-ASSOCIATED TARGET 1-RELATED"/>
    <property type="match status" value="1"/>
</dbReference>
<feature type="compositionally biased region" description="Low complexity" evidence="8">
    <location>
        <begin position="143"/>
        <end position="164"/>
    </location>
</feature>
<keyword evidence="6 7" id="KW-0472">Membrane</keyword>
<evidence type="ECO:0000256" key="5">
    <source>
        <dbReference type="ARBA" id="ARBA00022989"/>
    </source>
</evidence>
<dbReference type="InterPro" id="IPR008516">
    <property type="entry name" value="Na/K-Atpase_Interacting"/>
</dbReference>
<evidence type="ECO:0000256" key="3">
    <source>
        <dbReference type="ARBA" id="ARBA00022475"/>
    </source>
</evidence>
<dbReference type="GO" id="GO:0002028">
    <property type="term" value="P:regulation of sodium ion transport"/>
    <property type="evidence" value="ECO:0007669"/>
    <property type="project" value="UniProtKB-UniRule"/>
</dbReference>
<keyword evidence="5 7" id="KW-1133">Transmembrane helix</keyword>
<evidence type="ECO:0000256" key="4">
    <source>
        <dbReference type="ARBA" id="ARBA00022692"/>
    </source>
</evidence>
<reference evidence="9" key="2">
    <citation type="submission" date="2025-09" db="UniProtKB">
        <authorList>
            <consortium name="Ensembl"/>
        </authorList>
    </citation>
    <scope>IDENTIFICATION</scope>
</reference>
<evidence type="ECO:0000256" key="6">
    <source>
        <dbReference type="ARBA" id="ARBA00023136"/>
    </source>
</evidence>
<feature type="region of interest" description="Disordered" evidence="8">
    <location>
        <begin position="1"/>
        <end position="81"/>
    </location>
</feature>
<dbReference type="Proteomes" id="UP000694562">
    <property type="component" value="Unplaced"/>
</dbReference>
<feature type="region of interest" description="Disordered" evidence="8">
    <location>
        <begin position="120"/>
        <end position="167"/>
    </location>
</feature>
<accession>A0A8C4TW58</accession>
<dbReference type="OrthoDB" id="10050321at2759"/>
<dbReference type="PANTHER" id="PTHR13084:SF5">
    <property type="entry name" value="SODIUM_POTASSIUM-TRANSPORTING ATPASE SUBUNIT BETA-1-INTERACTING PROTEIN 4"/>
    <property type="match status" value="1"/>
</dbReference>
<dbReference type="Pfam" id="PF05640">
    <property type="entry name" value="NKAIN"/>
    <property type="match status" value="1"/>
</dbReference>
<feature type="transmembrane region" description="Helical" evidence="7">
    <location>
        <begin position="203"/>
        <end position="224"/>
    </location>
</feature>
<sequence length="377" mass="40950">MRKGQRSPCSPPPGVHSRLCVRQTPLPVRHPRAQPAPPGDRKACPSRARHPAALAAGRGAAPPRCLAQPPGGGLSPGAGASHPACGGWGRIPAACPRPASPASPPSSRAGSRRRSVALLSRGPHLPPAPLPEGLRQPPPPQLPAGRRAAGRAPRAPGRRGCPGRSRSGTMGCCTGRCTLIFLCTLQLLAALERQVFDFLGYQWAPILANFLHIIIVILGLFGTIQYRPRYIVVYAIWTAVWVTWNIFIICFYLEVGGLSKDSELLTFNISRHQSWWSENGPGCVRKEASMSGIKGLDSHSYISVIGCALEYRYIEVMHSSFQILIALVGFVYACYVVSVFTEEEDSFDFIGGFDPFPLYHVNEKPTNLLFKQTYLPA</sequence>
<keyword evidence="3 7" id="KW-1003">Cell membrane</keyword>